<keyword evidence="2" id="KW-1185">Reference proteome</keyword>
<dbReference type="Proteomes" id="UP000009282">
    <property type="component" value="Chromosome"/>
</dbReference>
<accession>G4QJG2</accession>
<dbReference type="HOGENOM" id="CLU_3168570_0_0_6"/>
<proteinExistence type="predicted"/>
<organism evidence="1 2">
    <name type="scientific">Glaciecola nitratireducens (strain JCM 12485 / KCTC 12276 / FR1064)</name>
    <dbReference type="NCBI Taxonomy" id="1085623"/>
    <lineage>
        <taxon>Bacteria</taxon>
        <taxon>Pseudomonadati</taxon>
        <taxon>Pseudomonadota</taxon>
        <taxon>Gammaproteobacteria</taxon>
        <taxon>Alteromonadales</taxon>
        <taxon>Alteromonadaceae</taxon>
        <taxon>Brumicola</taxon>
    </lineage>
</organism>
<dbReference type="AlphaFoldDB" id="G4QJG2"/>
<evidence type="ECO:0000313" key="1">
    <source>
        <dbReference type="EMBL" id="AEP28568.1"/>
    </source>
</evidence>
<name>G4QJG2_GLANF</name>
<dbReference type="KEGG" id="gni:GNIT_0414"/>
<dbReference type="EMBL" id="CP003060">
    <property type="protein sequence ID" value="AEP28568.1"/>
    <property type="molecule type" value="Genomic_DNA"/>
</dbReference>
<gene>
    <name evidence="1" type="ordered locus">GNIT_0414</name>
</gene>
<sequence>MYMMQEIAYSDTFLVNISVVFLARTKPASNIVKPAAIHITSAPQIKK</sequence>
<protein>
    <submittedName>
        <fullName evidence="1">Uncharacterized protein</fullName>
    </submittedName>
</protein>
<reference evidence="1 2" key="1">
    <citation type="journal article" date="2011" name="J. Bacteriol.">
        <title>Complete genome sequence of seawater bacterium Glaciecola nitratireducens FR1064T.</title>
        <authorList>
            <person name="Bian F."/>
            <person name="Qin Q.L."/>
            <person name="Xie B.B."/>
            <person name="Shu Y.L."/>
            <person name="Zhang X.Y."/>
            <person name="Yu Y."/>
            <person name="Chen B."/>
            <person name="Chen X.L."/>
            <person name="Zhou B.C."/>
            <person name="Zhang Y.Z."/>
        </authorList>
    </citation>
    <scope>NUCLEOTIDE SEQUENCE [LARGE SCALE GENOMIC DNA]</scope>
    <source>
        <strain evidence="2">JCM 12485 / KCTC 12276 / FR1064</strain>
    </source>
</reference>
<evidence type="ECO:0000313" key="2">
    <source>
        <dbReference type="Proteomes" id="UP000009282"/>
    </source>
</evidence>